<dbReference type="EMBL" id="KN822972">
    <property type="protein sequence ID" value="KIO30445.1"/>
    <property type="molecule type" value="Genomic_DNA"/>
</dbReference>
<feature type="transmembrane region" description="Helical" evidence="2">
    <location>
        <begin position="116"/>
        <end position="134"/>
    </location>
</feature>
<proteinExistence type="predicted"/>
<feature type="transmembrane region" description="Helical" evidence="2">
    <location>
        <begin position="146"/>
        <end position="170"/>
    </location>
</feature>
<protein>
    <submittedName>
        <fullName evidence="3">Uncharacterized protein</fullName>
    </submittedName>
</protein>
<keyword evidence="2" id="KW-0812">Transmembrane</keyword>
<evidence type="ECO:0000256" key="2">
    <source>
        <dbReference type="SAM" id="Phobius"/>
    </source>
</evidence>
<reference evidence="3 4" key="1">
    <citation type="submission" date="2014-04" db="EMBL/GenBank/DDBJ databases">
        <authorList>
            <consortium name="DOE Joint Genome Institute"/>
            <person name="Kuo A."/>
            <person name="Girlanda M."/>
            <person name="Perotto S."/>
            <person name="Kohler A."/>
            <person name="Nagy L.G."/>
            <person name="Floudas D."/>
            <person name="Copeland A."/>
            <person name="Barry K.W."/>
            <person name="Cichocki N."/>
            <person name="Veneault-Fourrey C."/>
            <person name="LaButti K."/>
            <person name="Lindquist E.A."/>
            <person name="Lipzen A."/>
            <person name="Lundell T."/>
            <person name="Morin E."/>
            <person name="Murat C."/>
            <person name="Sun H."/>
            <person name="Tunlid A."/>
            <person name="Henrissat B."/>
            <person name="Grigoriev I.V."/>
            <person name="Hibbett D.S."/>
            <person name="Martin F."/>
            <person name="Nordberg H.P."/>
            <person name="Cantor M.N."/>
            <person name="Hua S.X."/>
        </authorList>
    </citation>
    <scope>NUCLEOTIDE SEQUENCE [LARGE SCALE GENOMIC DNA]</scope>
    <source>
        <strain evidence="3 4">MUT 4182</strain>
    </source>
</reference>
<dbReference type="STRING" id="1051891.A0A0C3QFZ9"/>
<feature type="region of interest" description="Disordered" evidence="1">
    <location>
        <begin position="254"/>
        <end position="283"/>
    </location>
</feature>
<accession>A0A0C3QFZ9</accession>
<feature type="compositionally biased region" description="Low complexity" evidence="1">
    <location>
        <begin position="210"/>
        <end position="231"/>
    </location>
</feature>
<dbReference type="OrthoDB" id="3265889at2759"/>
<gene>
    <name evidence="3" type="ORF">M407DRAFT_20505</name>
</gene>
<dbReference type="Proteomes" id="UP000054248">
    <property type="component" value="Unassembled WGS sequence"/>
</dbReference>
<keyword evidence="2" id="KW-0472">Membrane</keyword>
<keyword evidence="2" id="KW-1133">Transmembrane helix</keyword>
<keyword evidence="4" id="KW-1185">Reference proteome</keyword>
<feature type="transmembrane region" description="Helical" evidence="2">
    <location>
        <begin position="82"/>
        <end position="104"/>
    </location>
</feature>
<dbReference type="AlphaFoldDB" id="A0A0C3QFZ9"/>
<evidence type="ECO:0000313" key="3">
    <source>
        <dbReference type="EMBL" id="KIO30445.1"/>
    </source>
</evidence>
<reference evidence="4" key="2">
    <citation type="submission" date="2015-01" db="EMBL/GenBank/DDBJ databases">
        <title>Evolutionary Origins and Diversification of the Mycorrhizal Mutualists.</title>
        <authorList>
            <consortium name="DOE Joint Genome Institute"/>
            <consortium name="Mycorrhizal Genomics Consortium"/>
            <person name="Kohler A."/>
            <person name="Kuo A."/>
            <person name="Nagy L.G."/>
            <person name="Floudas D."/>
            <person name="Copeland A."/>
            <person name="Barry K.W."/>
            <person name="Cichocki N."/>
            <person name="Veneault-Fourrey C."/>
            <person name="LaButti K."/>
            <person name="Lindquist E.A."/>
            <person name="Lipzen A."/>
            <person name="Lundell T."/>
            <person name="Morin E."/>
            <person name="Murat C."/>
            <person name="Riley R."/>
            <person name="Ohm R."/>
            <person name="Sun H."/>
            <person name="Tunlid A."/>
            <person name="Henrissat B."/>
            <person name="Grigoriev I.V."/>
            <person name="Hibbett D.S."/>
            <person name="Martin F."/>
        </authorList>
    </citation>
    <scope>NUCLEOTIDE SEQUENCE [LARGE SCALE GENOMIC DNA]</scope>
    <source>
        <strain evidence="4">MUT 4182</strain>
    </source>
</reference>
<evidence type="ECO:0000256" key="1">
    <source>
        <dbReference type="SAM" id="MobiDB-lite"/>
    </source>
</evidence>
<dbReference type="HOGENOM" id="CLU_984164_0_0_1"/>
<feature type="region of interest" description="Disordered" evidence="1">
    <location>
        <begin position="210"/>
        <end position="233"/>
    </location>
</feature>
<sequence length="283" mass="31559">MSWKQEVQDLLKLLQDDTDDSFSMSTAQLCRWFATSLFNDQQDPEAEFEFSNYVSSNDSVILEDINGDGALMYQFSDRYGELMEYSCHWLLAVSGTLLLCMAILNVMQRRPRNRFAWGYSVNRAVIGSILILIGGVTSKSQISTDWLVPIITLVYSAAALVDWAILFLSIRSIRKKESSSGAYTEDNDDPGRVGNVRRFSQRFYAQFASRQSGSVDSSSSSTGHGLHAAGSTHHAQNDAFDPYAEAGVPYYPSYHDYRQGSGEGFSESPTQTISQRTPEEAIP</sequence>
<evidence type="ECO:0000313" key="4">
    <source>
        <dbReference type="Proteomes" id="UP000054248"/>
    </source>
</evidence>
<feature type="compositionally biased region" description="Polar residues" evidence="1">
    <location>
        <begin position="267"/>
        <end position="276"/>
    </location>
</feature>
<organism evidence="3 4">
    <name type="scientific">Tulasnella calospora MUT 4182</name>
    <dbReference type="NCBI Taxonomy" id="1051891"/>
    <lineage>
        <taxon>Eukaryota</taxon>
        <taxon>Fungi</taxon>
        <taxon>Dikarya</taxon>
        <taxon>Basidiomycota</taxon>
        <taxon>Agaricomycotina</taxon>
        <taxon>Agaricomycetes</taxon>
        <taxon>Cantharellales</taxon>
        <taxon>Tulasnellaceae</taxon>
        <taxon>Tulasnella</taxon>
    </lineage>
</organism>
<name>A0A0C3QFZ9_9AGAM</name>